<dbReference type="Pfam" id="PF02557">
    <property type="entry name" value="VanY"/>
    <property type="match status" value="1"/>
</dbReference>
<gene>
    <name evidence="2" type="ORF">AHOG_17405</name>
</gene>
<keyword evidence="3" id="KW-1185">Reference proteome</keyword>
<reference evidence="2 3" key="1">
    <citation type="submission" date="2017-07" db="EMBL/GenBank/DDBJ databases">
        <title>Complete genome sequence of Actinoalloteichus hoggarensis DSM 45943, type strain of Actinoalloteichus hoggarensis.</title>
        <authorList>
            <person name="Ruckert C."/>
            <person name="Nouioui I."/>
            <person name="Willmese J."/>
            <person name="van Wezel G."/>
            <person name="Klenk H.-P."/>
            <person name="Kalinowski J."/>
            <person name="Zotchev S.B."/>
        </authorList>
    </citation>
    <scope>NUCLEOTIDE SEQUENCE [LARGE SCALE GENOMIC DNA]</scope>
    <source>
        <strain evidence="2 3">DSM 45943</strain>
    </source>
</reference>
<dbReference type="CDD" id="cd14846">
    <property type="entry name" value="Peptidase_M15_like"/>
    <property type="match status" value="1"/>
</dbReference>
<organism evidence="2 3">
    <name type="scientific">Actinoalloteichus hoggarensis</name>
    <dbReference type="NCBI Taxonomy" id="1470176"/>
    <lineage>
        <taxon>Bacteria</taxon>
        <taxon>Bacillati</taxon>
        <taxon>Actinomycetota</taxon>
        <taxon>Actinomycetes</taxon>
        <taxon>Pseudonocardiales</taxon>
        <taxon>Pseudonocardiaceae</taxon>
        <taxon>Actinoalloteichus</taxon>
    </lineage>
</organism>
<dbReference type="SUPFAM" id="SSF55166">
    <property type="entry name" value="Hedgehog/DD-peptidase"/>
    <property type="match status" value="1"/>
</dbReference>
<keyword evidence="2" id="KW-0645">Protease</keyword>
<dbReference type="InterPro" id="IPR052179">
    <property type="entry name" value="DD-CPase-like"/>
</dbReference>
<dbReference type="Proteomes" id="UP000204221">
    <property type="component" value="Chromosome"/>
</dbReference>
<sequence length="214" mass="22939">MNDSIRTPLATSRRRRIVAVALTVVGGMVAVFAALQSLPAGRAGAAPGASLGDALWSTLRGEPTAADGRIVDGEEPSVFDDVPAVSKLDADLLAALRRAATDAEADGVDFSVTSGWRSPRYQERLLRDAVATYGSREEAARWVATPTTSAHVSGDAVDIGPYAALDWLVRYGADYGLCQIYGNEAWHYELRQEAAVEGCPPMYADPTEDPRMRR</sequence>
<protein>
    <submittedName>
        <fullName evidence="2">D-alanyl-D-alanine carboxypeptidase</fullName>
    </submittedName>
</protein>
<dbReference type="GO" id="GO:0006508">
    <property type="term" value="P:proteolysis"/>
    <property type="evidence" value="ECO:0007669"/>
    <property type="project" value="InterPro"/>
</dbReference>
<evidence type="ECO:0000313" key="2">
    <source>
        <dbReference type="EMBL" id="ASO21106.1"/>
    </source>
</evidence>
<dbReference type="Gene3D" id="3.30.1380.10">
    <property type="match status" value="1"/>
</dbReference>
<dbReference type="EMBL" id="CP022521">
    <property type="protein sequence ID" value="ASO21106.1"/>
    <property type="molecule type" value="Genomic_DNA"/>
</dbReference>
<dbReference type="PANTHER" id="PTHR34385">
    <property type="entry name" value="D-ALANYL-D-ALANINE CARBOXYPEPTIDASE"/>
    <property type="match status" value="1"/>
</dbReference>
<keyword evidence="2" id="KW-0378">Hydrolase</keyword>
<evidence type="ECO:0000259" key="1">
    <source>
        <dbReference type="Pfam" id="PF02557"/>
    </source>
</evidence>
<proteinExistence type="predicted"/>
<dbReference type="InterPro" id="IPR003709">
    <property type="entry name" value="VanY-like_core_dom"/>
</dbReference>
<dbReference type="InterPro" id="IPR009045">
    <property type="entry name" value="Zn_M74/Hedgehog-like"/>
</dbReference>
<keyword evidence="2" id="KW-0121">Carboxypeptidase</keyword>
<dbReference type="GO" id="GO:0004180">
    <property type="term" value="F:carboxypeptidase activity"/>
    <property type="evidence" value="ECO:0007669"/>
    <property type="project" value="UniProtKB-KW"/>
</dbReference>
<dbReference type="PANTHER" id="PTHR34385:SF1">
    <property type="entry name" value="PEPTIDOGLYCAN L-ALANYL-D-GLUTAMATE ENDOPEPTIDASE CWLK"/>
    <property type="match status" value="1"/>
</dbReference>
<name>A0A221W5Z1_9PSEU</name>
<evidence type="ECO:0000313" key="3">
    <source>
        <dbReference type="Proteomes" id="UP000204221"/>
    </source>
</evidence>
<dbReference type="AlphaFoldDB" id="A0A221W5Z1"/>
<feature type="domain" description="D-alanyl-D-alanine carboxypeptidase-like core" evidence="1">
    <location>
        <begin position="87"/>
        <end position="163"/>
    </location>
</feature>
<accession>A0A221W5Z1</accession>
<dbReference type="RefSeq" id="WP_245856282.1">
    <property type="nucleotide sequence ID" value="NZ_CP022521.1"/>
</dbReference>
<dbReference type="KEGG" id="ahg:AHOG_17405"/>